<dbReference type="InterPro" id="IPR017871">
    <property type="entry name" value="ABC_transporter-like_CS"/>
</dbReference>
<feature type="compositionally biased region" description="Low complexity" evidence="12">
    <location>
        <begin position="303"/>
        <end position="315"/>
    </location>
</feature>
<dbReference type="Gene3D" id="3.40.50.300">
    <property type="entry name" value="P-loop containing nucleotide triphosphate hydrolases"/>
    <property type="match status" value="1"/>
</dbReference>
<dbReference type="EMBL" id="LT629792">
    <property type="protein sequence ID" value="SDT88932.1"/>
    <property type="molecule type" value="Genomic_DNA"/>
</dbReference>
<evidence type="ECO:0000256" key="3">
    <source>
        <dbReference type="ARBA" id="ARBA00022448"/>
    </source>
</evidence>
<dbReference type="InterPro" id="IPR035906">
    <property type="entry name" value="MetI-like_sf"/>
</dbReference>
<evidence type="ECO:0000256" key="12">
    <source>
        <dbReference type="SAM" id="MobiDB-lite"/>
    </source>
</evidence>
<evidence type="ECO:0000256" key="8">
    <source>
        <dbReference type="ARBA" id="ARBA00022840"/>
    </source>
</evidence>
<evidence type="ECO:0000256" key="6">
    <source>
        <dbReference type="ARBA" id="ARBA00022692"/>
    </source>
</evidence>
<dbReference type="NCBIfam" id="TIGR01581">
    <property type="entry name" value="Mo_ABC_porter"/>
    <property type="match status" value="1"/>
</dbReference>
<dbReference type="InterPro" id="IPR003593">
    <property type="entry name" value="AAA+_ATPase"/>
</dbReference>
<feature type="transmembrane region" description="Helical" evidence="11">
    <location>
        <begin position="89"/>
        <end position="109"/>
    </location>
</feature>
<feature type="transmembrane region" description="Helical" evidence="11">
    <location>
        <begin position="175"/>
        <end position="195"/>
    </location>
</feature>
<keyword evidence="3 11" id="KW-0813">Transport</keyword>
<accession>A0ABY0V6D8</accession>
<evidence type="ECO:0000256" key="4">
    <source>
        <dbReference type="ARBA" id="ARBA00022475"/>
    </source>
</evidence>
<name>A0ABY0V6D8_9ACTO</name>
<sequence>MKLKYAPWLTAPGILAALFLVFPLLTIFVQTPWTDFGRFISTDISQDALWLSLKTCGVSVALCVCLGVPLAFVLANLPDVWWTRLLRTIVTLPMMLPPVVAGLALLLTWGRRGLLGQHLSVIGIEIGFTSIAVVMAQTFVAMPFLISSLEGAIRTRGNEYDEAARALGASRTRTFFHVTLPVMFPSILSAAAMSFSRALGEFGATITFAGSLQGTTQTMPLAIYLQRQSSTEEALALSVVLLTMAIVILFGANLLAVHLPGVRPATERKPYSDHAQRIDEDALDTPLPDENKTDSVDHSKVDSTTATAARPSSSTDIDVDAEVAQRGVMLKVHIPGGQMTAVMGPNGSGKSTLLGLISGTVTASSGGVTFSQPSPRIVLLQQKPLLFPHMSVLKNVEFGLGSCGASRADARRRAMAELRAVRMDGLADRRSTQLSGGQAQRAAIARAMALDPDIVLLDEPMAGLDERSAQSVRTELERRMRTSPFTGVLVTHDPEDAEQLADFNVLIRHGRVDRAESVDSAS</sequence>
<dbReference type="InterPro" id="IPR027417">
    <property type="entry name" value="P-loop_NTPase"/>
</dbReference>
<evidence type="ECO:0000256" key="9">
    <source>
        <dbReference type="ARBA" id="ARBA00022989"/>
    </source>
</evidence>
<dbReference type="PROSITE" id="PS50893">
    <property type="entry name" value="ABC_TRANSPORTER_2"/>
    <property type="match status" value="1"/>
</dbReference>
<feature type="transmembrane region" description="Helical" evidence="11">
    <location>
        <begin position="7"/>
        <end position="29"/>
    </location>
</feature>
<dbReference type="SUPFAM" id="SSF161098">
    <property type="entry name" value="MetI-like"/>
    <property type="match status" value="1"/>
</dbReference>
<evidence type="ECO:0000259" key="13">
    <source>
        <dbReference type="PROSITE" id="PS50893"/>
    </source>
</evidence>
<keyword evidence="7" id="KW-0547">Nucleotide-binding</keyword>
<dbReference type="SUPFAM" id="SSF52540">
    <property type="entry name" value="P-loop containing nucleoside triphosphate hydrolases"/>
    <property type="match status" value="1"/>
</dbReference>
<dbReference type="Gene3D" id="1.10.3720.10">
    <property type="entry name" value="MetI-like"/>
    <property type="match status" value="1"/>
</dbReference>
<keyword evidence="8" id="KW-0067">ATP-binding</keyword>
<dbReference type="PROSITE" id="PS00211">
    <property type="entry name" value="ABC_TRANSPORTER_1"/>
    <property type="match status" value="1"/>
</dbReference>
<evidence type="ECO:0000313" key="15">
    <source>
        <dbReference type="EMBL" id="SDT88932.1"/>
    </source>
</evidence>
<dbReference type="Pfam" id="PF00528">
    <property type="entry name" value="BPD_transp_1"/>
    <property type="match status" value="1"/>
</dbReference>
<evidence type="ECO:0000256" key="1">
    <source>
        <dbReference type="ARBA" id="ARBA00004651"/>
    </source>
</evidence>
<keyword evidence="9 11" id="KW-1133">Transmembrane helix</keyword>
<dbReference type="Proteomes" id="UP000198976">
    <property type="component" value="Chromosome I"/>
</dbReference>
<reference evidence="15 16" key="1">
    <citation type="submission" date="2016-10" db="EMBL/GenBank/DDBJ databases">
        <authorList>
            <person name="Varghese N."/>
            <person name="Submissions S."/>
        </authorList>
    </citation>
    <scope>NUCLEOTIDE SEQUENCE [LARGE SCALE GENOMIC DNA]</scope>
    <source>
        <strain evidence="15 16">DSM 9169</strain>
    </source>
</reference>
<feature type="domain" description="ABC transporter" evidence="13">
    <location>
        <begin position="312"/>
        <end position="521"/>
    </location>
</feature>
<evidence type="ECO:0000313" key="16">
    <source>
        <dbReference type="Proteomes" id="UP000198976"/>
    </source>
</evidence>
<keyword evidence="16" id="KW-1185">Reference proteome</keyword>
<proteinExistence type="inferred from homology"/>
<keyword evidence="10 11" id="KW-0472">Membrane</keyword>
<dbReference type="InterPro" id="IPR006469">
    <property type="entry name" value="NifC_ABC_porter"/>
</dbReference>
<evidence type="ECO:0000256" key="7">
    <source>
        <dbReference type="ARBA" id="ARBA00022741"/>
    </source>
</evidence>
<feature type="compositionally biased region" description="Basic and acidic residues" evidence="12">
    <location>
        <begin position="265"/>
        <end position="280"/>
    </location>
</feature>
<evidence type="ECO:0000256" key="5">
    <source>
        <dbReference type="ARBA" id="ARBA00022505"/>
    </source>
</evidence>
<dbReference type="PROSITE" id="PS50928">
    <property type="entry name" value="ABC_TM1"/>
    <property type="match status" value="1"/>
</dbReference>
<organism evidence="15 16">
    <name type="scientific">Schaalia radingae</name>
    <dbReference type="NCBI Taxonomy" id="131110"/>
    <lineage>
        <taxon>Bacteria</taxon>
        <taxon>Bacillati</taxon>
        <taxon>Actinomycetota</taxon>
        <taxon>Actinomycetes</taxon>
        <taxon>Actinomycetales</taxon>
        <taxon>Actinomycetaceae</taxon>
        <taxon>Schaalia</taxon>
    </lineage>
</organism>
<keyword evidence="5" id="KW-0500">Molybdenum</keyword>
<dbReference type="Pfam" id="PF00005">
    <property type="entry name" value="ABC_tran"/>
    <property type="match status" value="1"/>
</dbReference>
<gene>
    <name evidence="15" type="ORF">SAMN04489714_0596</name>
</gene>
<feature type="region of interest" description="Disordered" evidence="12">
    <location>
        <begin position="265"/>
        <end position="316"/>
    </location>
</feature>
<dbReference type="InterPro" id="IPR003439">
    <property type="entry name" value="ABC_transporter-like_ATP-bd"/>
</dbReference>
<comment type="similarity">
    <text evidence="2">Belongs to the binding-protein-dependent transport system permease family. CysTW subfamily.</text>
</comment>
<comment type="subcellular location">
    <subcellularLocation>
        <location evidence="1 11">Cell membrane</location>
        <topology evidence="1 11">Multi-pass membrane protein</topology>
    </subcellularLocation>
</comment>
<feature type="compositionally biased region" description="Basic and acidic residues" evidence="12">
    <location>
        <begin position="289"/>
        <end position="301"/>
    </location>
</feature>
<dbReference type="PANTHER" id="PTHR30183:SF3">
    <property type="entry name" value="MOLYBDENUM TRANSPORT SYSTEM PERMEASE PROTEIN MODB"/>
    <property type="match status" value="1"/>
</dbReference>
<dbReference type="InterPro" id="IPR011867">
    <property type="entry name" value="ModB_ABC"/>
</dbReference>
<dbReference type="SMART" id="SM00382">
    <property type="entry name" value="AAA"/>
    <property type="match status" value="1"/>
</dbReference>
<evidence type="ECO:0000256" key="11">
    <source>
        <dbReference type="RuleBase" id="RU363032"/>
    </source>
</evidence>
<protein>
    <submittedName>
        <fullName evidence="15">Molybdate transport system permease protein</fullName>
    </submittedName>
</protein>
<feature type="transmembrane region" description="Helical" evidence="11">
    <location>
        <begin position="234"/>
        <end position="259"/>
    </location>
</feature>
<feature type="transmembrane region" description="Helical" evidence="11">
    <location>
        <begin position="121"/>
        <end position="146"/>
    </location>
</feature>
<keyword evidence="6 11" id="KW-0812">Transmembrane</keyword>
<feature type="transmembrane region" description="Helical" evidence="11">
    <location>
        <begin position="49"/>
        <end position="77"/>
    </location>
</feature>
<evidence type="ECO:0000256" key="2">
    <source>
        <dbReference type="ARBA" id="ARBA00007069"/>
    </source>
</evidence>
<keyword evidence="4" id="KW-1003">Cell membrane</keyword>
<dbReference type="NCBIfam" id="TIGR02141">
    <property type="entry name" value="modB_ABC"/>
    <property type="match status" value="1"/>
</dbReference>
<feature type="domain" description="ABC transmembrane type-1" evidence="14">
    <location>
        <begin position="49"/>
        <end position="250"/>
    </location>
</feature>
<dbReference type="InterPro" id="IPR000515">
    <property type="entry name" value="MetI-like"/>
</dbReference>
<evidence type="ECO:0000256" key="10">
    <source>
        <dbReference type="ARBA" id="ARBA00023136"/>
    </source>
</evidence>
<dbReference type="PANTHER" id="PTHR30183">
    <property type="entry name" value="MOLYBDENUM TRANSPORT SYSTEM PERMEASE PROTEIN MODB"/>
    <property type="match status" value="1"/>
</dbReference>
<dbReference type="CDD" id="cd06261">
    <property type="entry name" value="TM_PBP2"/>
    <property type="match status" value="1"/>
</dbReference>
<evidence type="ECO:0000259" key="14">
    <source>
        <dbReference type="PROSITE" id="PS50928"/>
    </source>
</evidence>
<dbReference type="RefSeq" id="WP_092648356.1">
    <property type="nucleotide sequence ID" value="NZ_LT629792.1"/>
</dbReference>